<dbReference type="STRING" id="1560234.SP90_05775"/>
<evidence type="ECO:0000256" key="5">
    <source>
        <dbReference type="ARBA" id="ARBA00023224"/>
    </source>
</evidence>
<dbReference type="Proteomes" id="UP000091979">
    <property type="component" value="Unassembled WGS sequence"/>
</dbReference>
<dbReference type="Gene3D" id="1.10.287.950">
    <property type="entry name" value="Methyl-accepting chemotaxis protein"/>
    <property type="match status" value="1"/>
</dbReference>
<dbReference type="RefSeq" id="WP_066853496.1">
    <property type="nucleotide sequence ID" value="NZ_JXMS01000007.1"/>
</dbReference>
<dbReference type="InterPro" id="IPR003660">
    <property type="entry name" value="HAMP_dom"/>
</dbReference>
<dbReference type="PROSITE" id="PS50885">
    <property type="entry name" value="HAMP"/>
    <property type="match status" value="1"/>
</dbReference>
<dbReference type="PANTHER" id="PTHR32089:SF112">
    <property type="entry name" value="LYSOZYME-LIKE PROTEIN-RELATED"/>
    <property type="match status" value="1"/>
</dbReference>
<dbReference type="AlphaFoldDB" id="A0A1B7XGA7"/>
<name>A0A1B7XGA7_9BACT</name>
<feature type="domain" description="HAMP" evidence="11">
    <location>
        <begin position="197"/>
        <end position="249"/>
    </location>
</feature>
<comment type="caution">
    <text evidence="12">The sequence shown here is derived from an EMBL/GenBank/DDBJ whole genome shotgun (WGS) entry which is preliminary data.</text>
</comment>
<evidence type="ECO:0000256" key="3">
    <source>
        <dbReference type="ARBA" id="ARBA00022989"/>
    </source>
</evidence>
<evidence type="ECO:0000256" key="9">
    <source>
        <dbReference type="SAM" id="Phobius"/>
    </source>
</evidence>
<dbReference type="Pfam" id="PF13675">
    <property type="entry name" value="PilJ"/>
    <property type="match status" value="1"/>
</dbReference>
<feature type="domain" description="Methyl-accepting transducer" evidence="10">
    <location>
        <begin position="296"/>
        <end position="532"/>
    </location>
</feature>
<dbReference type="PATRIC" id="fig|1560234.3.peg.3127"/>
<evidence type="ECO:0000256" key="7">
    <source>
        <dbReference type="PROSITE-ProRule" id="PRU00284"/>
    </source>
</evidence>
<dbReference type="GO" id="GO:0007165">
    <property type="term" value="P:signal transduction"/>
    <property type="evidence" value="ECO:0007669"/>
    <property type="project" value="UniProtKB-KW"/>
</dbReference>
<comment type="subcellular location">
    <subcellularLocation>
        <location evidence="1">Membrane</location>
        <topology evidence="1">Multi-pass membrane protein</topology>
    </subcellularLocation>
</comment>
<evidence type="ECO:0000313" key="13">
    <source>
        <dbReference type="Proteomes" id="UP000091979"/>
    </source>
</evidence>
<dbReference type="Gene3D" id="6.10.340.10">
    <property type="match status" value="1"/>
</dbReference>
<evidence type="ECO:0008006" key="14">
    <source>
        <dbReference type="Google" id="ProtNLM"/>
    </source>
</evidence>
<accession>A0A1B7XGA7</accession>
<feature type="transmembrane region" description="Helical" evidence="9">
    <location>
        <begin position="7"/>
        <end position="28"/>
    </location>
</feature>
<dbReference type="PANTHER" id="PTHR32089">
    <property type="entry name" value="METHYL-ACCEPTING CHEMOTAXIS PROTEIN MCPB"/>
    <property type="match status" value="1"/>
</dbReference>
<evidence type="ECO:0000259" key="10">
    <source>
        <dbReference type="PROSITE" id="PS50111"/>
    </source>
</evidence>
<evidence type="ECO:0000259" key="11">
    <source>
        <dbReference type="PROSITE" id="PS50885"/>
    </source>
</evidence>
<dbReference type="GO" id="GO:0016020">
    <property type="term" value="C:membrane"/>
    <property type="evidence" value="ECO:0007669"/>
    <property type="project" value="UniProtKB-SubCell"/>
</dbReference>
<keyword evidence="13" id="KW-1185">Reference proteome</keyword>
<gene>
    <name evidence="12" type="ORF">SP90_05775</name>
</gene>
<evidence type="ECO:0000256" key="8">
    <source>
        <dbReference type="SAM" id="Coils"/>
    </source>
</evidence>
<dbReference type="CDD" id="cd11386">
    <property type="entry name" value="MCP_signal"/>
    <property type="match status" value="1"/>
</dbReference>
<evidence type="ECO:0000256" key="2">
    <source>
        <dbReference type="ARBA" id="ARBA00022692"/>
    </source>
</evidence>
<evidence type="ECO:0000313" key="12">
    <source>
        <dbReference type="EMBL" id="OBQ54552.1"/>
    </source>
</evidence>
<keyword evidence="3 9" id="KW-1133">Transmembrane helix</keyword>
<dbReference type="Pfam" id="PF00015">
    <property type="entry name" value="MCPsignal"/>
    <property type="match status" value="1"/>
</dbReference>
<evidence type="ECO:0000256" key="4">
    <source>
        <dbReference type="ARBA" id="ARBA00023136"/>
    </source>
</evidence>
<reference evidence="12 13" key="1">
    <citation type="submission" date="2015-01" db="EMBL/GenBank/DDBJ databases">
        <title>Desulfovibrio sp. JC271 draft genome sequence.</title>
        <authorList>
            <person name="Shivani Y."/>
            <person name="Subhash Y."/>
            <person name="Sasikala C."/>
            <person name="Ramana C.V."/>
        </authorList>
    </citation>
    <scope>NUCLEOTIDE SEQUENCE [LARGE SCALE GENOMIC DNA]</scope>
    <source>
        <strain evidence="12 13">JC271</strain>
    </source>
</reference>
<proteinExistence type="inferred from homology"/>
<feature type="coiled-coil region" evidence="8">
    <location>
        <begin position="241"/>
        <end position="275"/>
    </location>
</feature>
<feature type="transmembrane region" description="Helical" evidence="9">
    <location>
        <begin position="170"/>
        <end position="192"/>
    </location>
</feature>
<comment type="similarity">
    <text evidence="6">Belongs to the methyl-accepting chemotaxis (MCP) protein family.</text>
</comment>
<dbReference type="SUPFAM" id="SSF58104">
    <property type="entry name" value="Methyl-accepting chemotaxis protein (MCP) signaling domain"/>
    <property type="match status" value="1"/>
</dbReference>
<dbReference type="InterPro" id="IPR029095">
    <property type="entry name" value="NarX-like_N"/>
</dbReference>
<dbReference type="EMBL" id="JXMS01000007">
    <property type="protein sequence ID" value="OBQ54552.1"/>
    <property type="molecule type" value="Genomic_DNA"/>
</dbReference>
<dbReference type="InterPro" id="IPR004089">
    <property type="entry name" value="MCPsignal_dom"/>
</dbReference>
<evidence type="ECO:0000256" key="6">
    <source>
        <dbReference type="ARBA" id="ARBA00029447"/>
    </source>
</evidence>
<keyword evidence="4 9" id="KW-0472">Membrane</keyword>
<dbReference type="PROSITE" id="PS50111">
    <property type="entry name" value="CHEMOTAXIS_TRANSDUC_2"/>
    <property type="match status" value="1"/>
</dbReference>
<keyword evidence="8" id="KW-0175">Coiled coil</keyword>
<keyword evidence="5 7" id="KW-0807">Transducer</keyword>
<dbReference type="SMART" id="SM00283">
    <property type="entry name" value="MA"/>
    <property type="match status" value="1"/>
</dbReference>
<organism evidence="12 13">
    <name type="scientific">Halodesulfovibrio spirochaetisodalis</name>
    <dbReference type="NCBI Taxonomy" id="1560234"/>
    <lineage>
        <taxon>Bacteria</taxon>
        <taxon>Pseudomonadati</taxon>
        <taxon>Thermodesulfobacteriota</taxon>
        <taxon>Desulfovibrionia</taxon>
        <taxon>Desulfovibrionales</taxon>
        <taxon>Desulfovibrionaceae</taxon>
        <taxon>Halodesulfovibrio</taxon>
    </lineage>
</organism>
<keyword evidence="2 9" id="KW-0812">Transmembrane</keyword>
<sequence length="574" mass="62292">MNLKARMLWSFISIFMVIVAMFSSTYYVTSLQKSDGLVINLSGRQRMLSQKIAKETMTLSFAKDRAAAETELRASEEVFDLTLRALINSGYAPLTLSPTGVTAYLPEAKGDVRKQLLNVESIWKDYKALVEKARKGNESALHSITTQSMMVLKAMNKAVGMLQHEADQRVQMLLMLQTAFIILGAALLYFVLLNLRKHLFAPLDDLRAFANKVSQGDLHASINATYLLEFEKLKNDTVSMVTKLNALMKQAEDASEEARHSALRTEEALKEAQTKERRISRIVGTIRTVAEKAKDISAHVDESISNLSVQVDTVNNGVDVQRERMIETATAMTQMNSTVAEVAHNASNAAELANNSKEHAEEGATGVRQAVHSIELIQKSILELKESMLELGSQTDSISKVMEVINDIADQTNLLALNAAIEAARAGEAGKGFAVVADEVRKLAEKTMHATRDVGDAITLIQTQAHTNIEAVESAAVEITASTKAAEAAGTSMETIVSMTYDTAHQITSIATASEEQAAVSDQIEHAVNTVTGIAEETADGMAKASGELTEISSLTAKLDSLLSDMQQEAVVSN</sequence>
<protein>
    <recommendedName>
        <fullName evidence="14">Chemotaxis protein</fullName>
    </recommendedName>
</protein>
<evidence type="ECO:0000256" key="1">
    <source>
        <dbReference type="ARBA" id="ARBA00004141"/>
    </source>
</evidence>